<dbReference type="Gene3D" id="3.20.20.70">
    <property type="entry name" value="Aldolase class I"/>
    <property type="match status" value="1"/>
</dbReference>
<keyword evidence="2" id="KW-0949">S-adenosyl-L-methionine</keyword>
<evidence type="ECO:0000256" key="5">
    <source>
        <dbReference type="ARBA" id="ARBA00023014"/>
    </source>
</evidence>
<dbReference type="CDD" id="cd01335">
    <property type="entry name" value="Radical_SAM"/>
    <property type="match status" value="1"/>
</dbReference>
<dbReference type="SMART" id="SM00729">
    <property type="entry name" value="Elp3"/>
    <property type="match status" value="1"/>
</dbReference>
<keyword evidence="8" id="KW-1185">Reference proteome</keyword>
<name>A0ABT3WYY2_9BACL</name>
<dbReference type="InterPro" id="IPR007197">
    <property type="entry name" value="rSAM"/>
</dbReference>
<evidence type="ECO:0000259" key="6">
    <source>
        <dbReference type="PROSITE" id="PS51918"/>
    </source>
</evidence>
<dbReference type="PANTHER" id="PTHR13932">
    <property type="entry name" value="COPROPORPHYRINIGEN III OXIDASE"/>
    <property type="match status" value="1"/>
</dbReference>
<evidence type="ECO:0000256" key="2">
    <source>
        <dbReference type="ARBA" id="ARBA00022691"/>
    </source>
</evidence>
<evidence type="ECO:0000313" key="7">
    <source>
        <dbReference type="EMBL" id="MCX7569885.1"/>
    </source>
</evidence>
<dbReference type="Pfam" id="PF04055">
    <property type="entry name" value="Radical_SAM"/>
    <property type="match status" value="1"/>
</dbReference>
<comment type="caution">
    <text evidence="7">The sequence shown here is derived from an EMBL/GenBank/DDBJ whole genome shotgun (WGS) entry which is preliminary data.</text>
</comment>
<keyword evidence="5" id="KW-0411">Iron-sulfur</keyword>
<organism evidence="7 8">
    <name type="scientific">Tumebacillus lacus</name>
    <dbReference type="NCBI Taxonomy" id="2995335"/>
    <lineage>
        <taxon>Bacteria</taxon>
        <taxon>Bacillati</taxon>
        <taxon>Bacillota</taxon>
        <taxon>Bacilli</taxon>
        <taxon>Bacillales</taxon>
        <taxon>Alicyclobacillaceae</taxon>
        <taxon>Tumebacillus</taxon>
    </lineage>
</organism>
<dbReference type="InterPro" id="IPR013785">
    <property type="entry name" value="Aldolase_TIM"/>
</dbReference>
<evidence type="ECO:0000256" key="1">
    <source>
        <dbReference type="ARBA" id="ARBA00017228"/>
    </source>
</evidence>
<keyword evidence="4" id="KW-0408">Iron</keyword>
<sequence>MLDGQKRELPYKKLPSMWNYLYPFIKDIPEPAARVTQFLSQSDAYRPGKKALYVHIPFCDTICTFCPFIKSTAYQEKLEPYVNALIKELKMIGSSPYIQQFELGSIYVGGGTPSVLTPDMITRLTSTIRENFKLADDYEWTFEVEAKSATEDKFKAMAAGGINRISFGVQTFDPEYRKIFNLTATLDEVRNVRNMAEKYFKAYNMDLLYQLPGQTLERLQQDLDQAKELGCTSFDAYPLEYLVTAKGFLNLIKNGKIEMPPSANDKLEMQEHIRRWALENGYEQNYIYTFTRSDAKHKSWVFGETIYGVYEDEYIGCGQAAGSYLAGMAHNNHVTTDAYIHAVEAGELPVMQAYDYHAMEKGLIYFPKKMTLSLDYLNSIKDRIDPFYLDKLAEFESLGLVRKEENQLVLTEEGKKYYMFMMVELLPADQREIYMGYVTRAQEDRQWHENLELISVE</sequence>
<dbReference type="PROSITE" id="PS51918">
    <property type="entry name" value="RADICAL_SAM"/>
    <property type="match status" value="1"/>
</dbReference>
<evidence type="ECO:0000313" key="8">
    <source>
        <dbReference type="Proteomes" id="UP001208017"/>
    </source>
</evidence>
<dbReference type="SFLD" id="SFLDG01065">
    <property type="entry name" value="anaerobic_coproporphyrinogen-I"/>
    <property type="match status" value="1"/>
</dbReference>
<gene>
    <name evidence="7" type="ORF">OS242_07900</name>
</gene>
<accession>A0ABT3WYY2</accession>
<protein>
    <recommendedName>
        <fullName evidence="1">Heme chaperone HemW</fullName>
    </recommendedName>
</protein>
<dbReference type="RefSeq" id="WP_267151135.1">
    <property type="nucleotide sequence ID" value="NZ_JAPMLT010000003.1"/>
</dbReference>
<dbReference type="InterPro" id="IPR006638">
    <property type="entry name" value="Elp3/MiaA/NifB-like_rSAM"/>
</dbReference>
<proteinExistence type="predicted"/>
<dbReference type="SUPFAM" id="SSF102114">
    <property type="entry name" value="Radical SAM enzymes"/>
    <property type="match status" value="1"/>
</dbReference>
<evidence type="ECO:0000256" key="3">
    <source>
        <dbReference type="ARBA" id="ARBA00022723"/>
    </source>
</evidence>
<feature type="domain" description="Radical SAM core" evidence="6">
    <location>
        <begin position="44"/>
        <end position="283"/>
    </location>
</feature>
<dbReference type="EMBL" id="JAPMLT010000003">
    <property type="protein sequence ID" value="MCX7569885.1"/>
    <property type="molecule type" value="Genomic_DNA"/>
</dbReference>
<keyword evidence="3" id="KW-0479">Metal-binding</keyword>
<dbReference type="SFLD" id="SFLDS00029">
    <property type="entry name" value="Radical_SAM"/>
    <property type="match status" value="1"/>
</dbReference>
<dbReference type="Proteomes" id="UP001208017">
    <property type="component" value="Unassembled WGS sequence"/>
</dbReference>
<evidence type="ECO:0000256" key="4">
    <source>
        <dbReference type="ARBA" id="ARBA00023004"/>
    </source>
</evidence>
<dbReference type="InterPro" id="IPR058240">
    <property type="entry name" value="rSAM_sf"/>
</dbReference>
<dbReference type="PANTHER" id="PTHR13932:SF5">
    <property type="entry name" value="RADICAL S-ADENOSYL METHIONINE DOMAIN-CONTAINING PROTEIN 1, MITOCHONDRIAL"/>
    <property type="match status" value="1"/>
</dbReference>
<reference evidence="7 8" key="1">
    <citation type="submission" date="2022-11" db="EMBL/GenBank/DDBJ databases">
        <title>Study of microbial diversity in lake waters.</title>
        <authorList>
            <person name="Zhang J."/>
        </authorList>
    </citation>
    <scope>NUCLEOTIDE SEQUENCE [LARGE SCALE GENOMIC DNA]</scope>
    <source>
        <strain evidence="7 8">DT12</strain>
    </source>
</reference>
<dbReference type="InterPro" id="IPR034505">
    <property type="entry name" value="Coproporphyrinogen-III_oxidase"/>
</dbReference>